<dbReference type="GO" id="GO:0005524">
    <property type="term" value="F:ATP binding"/>
    <property type="evidence" value="ECO:0007669"/>
    <property type="project" value="UniProtKB-KW"/>
</dbReference>
<dbReference type="Proteomes" id="UP000478417">
    <property type="component" value="Unassembled WGS sequence"/>
</dbReference>
<dbReference type="EMBL" id="JAAGNX010000002">
    <property type="protein sequence ID" value="NDV62373.1"/>
    <property type="molecule type" value="Genomic_DNA"/>
</dbReference>
<feature type="domain" description="Histidine kinase" evidence="9">
    <location>
        <begin position="357"/>
        <end position="569"/>
    </location>
</feature>
<dbReference type="Gene3D" id="3.30.565.10">
    <property type="entry name" value="Histidine kinase-like ATPase, C-terminal domain"/>
    <property type="match status" value="1"/>
</dbReference>
<dbReference type="PANTHER" id="PTHR43065:SF10">
    <property type="entry name" value="PEROXIDE STRESS-ACTIVATED HISTIDINE KINASE MAK3"/>
    <property type="match status" value="1"/>
</dbReference>
<organism evidence="10 11">
    <name type="scientific">Oceanipulchritudo coccoides</name>
    <dbReference type="NCBI Taxonomy" id="2706888"/>
    <lineage>
        <taxon>Bacteria</taxon>
        <taxon>Pseudomonadati</taxon>
        <taxon>Verrucomicrobiota</taxon>
        <taxon>Opitutia</taxon>
        <taxon>Puniceicoccales</taxon>
        <taxon>Oceanipulchritudinaceae</taxon>
        <taxon>Oceanipulchritudo</taxon>
    </lineage>
</organism>
<dbReference type="SMART" id="SM00387">
    <property type="entry name" value="HATPase_c"/>
    <property type="match status" value="1"/>
</dbReference>
<dbReference type="InterPro" id="IPR004358">
    <property type="entry name" value="Sig_transdc_His_kin-like_C"/>
</dbReference>
<dbReference type="PRINTS" id="PR00344">
    <property type="entry name" value="BCTRLSENSOR"/>
</dbReference>
<dbReference type="InterPro" id="IPR005467">
    <property type="entry name" value="His_kinase_dom"/>
</dbReference>
<evidence type="ECO:0000256" key="3">
    <source>
        <dbReference type="ARBA" id="ARBA00022553"/>
    </source>
</evidence>
<accession>A0A6B2M0Y5</accession>
<dbReference type="Gene3D" id="1.10.287.130">
    <property type="match status" value="1"/>
</dbReference>
<dbReference type="InterPro" id="IPR036097">
    <property type="entry name" value="HisK_dim/P_sf"/>
</dbReference>
<dbReference type="InterPro" id="IPR036890">
    <property type="entry name" value="HATPase_C_sf"/>
</dbReference>
<evidence type="ECO:0000256" key="4">
    <source>
        <dbReference type="ARBA" id="ARBA00022679"/>
    </source>
</evidence>
<dbReference type="EC" id="2.7.13.3" evidence="2"/>
<dbReference type="SUPFAM" id="SSF55874">
    <property type="entry name" value="ATPase domain of HSP90 chaperone/DNA topoisomerase II/histidine kinase"/>
    <property type="match status" value="1"/>
</dbReference>
<dbReference type="PANTHER" id="PTHR43065">
    <property type="entry name" value="SENSOR HISTIDINE KINASE"/>
    <property type="match status" value="1"/>
</dbReference>
<comment type="catalytic activity">
    <reaction evidence="1">
        <text>ATP + protein L-histidine = ADP + protein N-phospho-L-histidine.</text>
        <dbReference type="EC" id="2.7.13.3"/>
    </reaction>
</comment>
<evidence type="ECO:0000256" key="5">
    <source>
        <dbReference type="ARBA" id="ARBA00022741"/>
    </source>
</evidence>
<name>A0A6B2M0Y5_9BACT</name>
<dbReference type="InterPro" id="IPR029016">
    <property type="entry name" value="GAF-like_dom_sf"/>
</dbReference>
<evidence type="ECO:0000256" key="8">
    <source>
        <dbReference type="ARBA" id="ARBA00023012"/>
    </source>
</evidence>
<dbReference type="Gene3D" id="3.30.450.40">
    <property type="match status" value="2"/>
</dbReference>
<dbReference type="GO" id="GO:0000155">
    <property type="term" value="F:phosphorelay sensor kinase activity"/>
    <property type="evidence" value="ECO:0007669"/>
    <property type="project" value="InterPro"/>
</dbReference>
<dbReference type="InterPro" id="IPR003018">
    <property type="entry name" value="GAF"/>
</dbReference>
<dbReference type="AlphaFoldDB" id="A0A6B2M0Y5"/>
<keyword evidence="4" id="KW-0808">Transferase</keyword>
<dbReference type="InterPro" id="IPR003661">
    <property type="entry name" value="HisK_dim/P_dom"/>
</dbReference>
<gene>
    <name evidence="10" type="ORF">G0Q06_07925</name>
</gene>
<evidence type="ECO:0000256" key="7">
    <source>
        <dbReference type="ARBA" id="ARBA00022840"/>
    </source>
</evidence>
<dbReference type="Pfam" id="PF13185">
    <property type="entry name" value="GAF_2"/>
    <property type="match status" value="2"/>
</dbReference>
<keyword evidence="6" id="KW-0418">Kinase</keyword>
<keyword evidence="8" id="KW-0902">Two-component regulatory system</keyword>
<evidence type="ECO:0000259" key="9">
    <source>
        <dbReference type="PROSITE" id="PS50109"/>
    </source>
</evidence>
<dbReference type="SMART" id="SM00388">
    <property type="entry name" value="HisKA"/>
    <property type="match status" value="1"/>
</dbReference>
<keyword evidence="3" id="KW-0597">Phosphoprotein</keyword>
<comment type="caution">
    <text evidence="10">The sequence shown here is derived from an EMBL/GenBank/DDBJ whole genome shotgun (WGS) entry which is preliminary data.</text>
</comment>
<sequence>MKDQSEQLAIDALYRISSIVSTTEDLSEALEIIIDEIMHVLPSETASIEIINPDKNSLEVEAYRGFPKDVTETVLKVGAGVTGWVALHGRPVNIGDVRKDARYIEIDKRIRSELAVPMRTETGMILGVVNIDSFQKNAFSEQHVKILTLLAAEATRGLSRLWLIQQLRQTADHLEVLIDIAQSVVNKRQLDEILGIITSRSKEISPCTLSAIFLREGDERQLSLKASSGPEGPLDYTETIFLEQSSIGTAFSRRKTIEIMDLPRIEENHFRELIAEYHLASMLSCPIQFEDEVIGVLNIYTDHPHRFNDGEKRIFETLANLSAAAILNAQLYQRVFQSEEKLRRSEKLTTLGLLSSEIAHEIRNPLTVIQLLFESLTLEFEEGDPRQKDVAIIHEKLEQLEVIVSRVLSFGKSRQEMHSRYELPKLIEDTLHLVRLKLRQGKVNVSYACETSSPLKVDVNKGQIQQALLNLILNAAQALPKGGSIDISATSEQANGQNWAVVRIRDNGSGIDPAIQDSIFDSFLTGRPDGTGLGLSIVKRILKSHKGSVTVEESGPEGTTMKLLLPLAG</sequence>
<dbReference type="SUPFAM" id="SSF55781">
    <property type="entry name" value="GAF domain-like"/>
    <property type="match status" value="2"/>
</dbReference>
<protein>
    <recommendedName>
        <fullName evidence="2">histidine kinase</fullName>
        <ecNumber evidence="2">2.7.13.3</ecNumber>
    </recommendedName>
</protein>
<evidence type="ECO:0000256" key="1">
    <source>
        <dbReference type="ARBA" id="ARBA00000085"/>
    </source>
</evidence>
<evidence type="ECO:0000313" key="10">
    <source>
        <dbReference type="EMBL" id="NDV62373.1"/>
    </source>
</evidence>
<dbReference type="SUPFAM" id="SSF47384">
    <property type="entry name" value="Homodimeric domain of signal transducing histidine kinase"/>
    <property type="match status" value="1"/>
</dbReference>
<keyword evidence="5" id="KW-0547">Nucleotide-binding</keyword>
<dbReference type="PROSITE" id="PS50109">
    <property type="entry name" value="HIS_KIN"/>
    <property type="match status" value="1"/>
</dbReference>
<dbReference type="InterPro" id="IPR003594">
    <property type="entry name" value="HATPase_dom"/>
</dbReference>
<dbReference type="SMART" id="SM00065">
    <property type="entry name" value="GAF"/>
    <property type="match status" value="2"/>
</dbReference>
<keyword evidence="11" id="KW-1185">Reference proteome</keyword>
<dbReference type="CDD" id="cd00082">
    <property type="entry name" value="HisKA"/>
    <property type="match status" value="1"/>
</dbReference>
<evidence type="ECO:0000313" key="11">
    <source>
        <dbReference type="Proteomes" id="UP000478417"/>
    </source>
</evidence>
<dbReference type="RefSeq" id="WP_163964198.1">
    <property type="nucleotide sequence ID" value="NZ_JAAGNX010000002.1"/>
</dbReference>
<evidence type="ECO:0000256" key="2">
    <source>
        <dbReference type="ARBA" id="ARBA00012438"/>
    </source>
</evidence>
<dbReference type="Pfam" id="PF00512">
    <property type="entry name" value="HisKA"/>
    <property type="match status" value="1"/>
</dbReference>
<evidence type="ECO:0000256" key="6">
    <source>
        <dbReference type="ARBA" id="ARBA00022777"/>
    </source>
</evidence>
<keyword evidence="7" id="KW-0067">ATP-binding</keyword>
<proteinExistence type="predicted"/>
<dbReference type="Pfam" id="PF02518">
    <property type="entry name" value="HATPase_c"/>
    <property type="match status" value="1"/>
</dbReference>
<reference evidence="10 11" key="1">
    <citation type="submission" date="2020-02" db="EMBL/GenBank/DDBJ databases">
        <title>Albibacoteraceae fam. nov., the first described family within the subdivision 4 Verrucomicrobia.</title>
        <authorList>
            <person name="Xi F."/>
        </authorList>
    </citation>
    <scope>NUCLEOTIDE SEQUENCE [LARGE SCALE GENOMIC DNA]</scope>
    <source>
        <strain evidence="10 11">CK1056</strain>
    </source>
</reference>